<keyword evidence="5" id="KW-1185">Reference proteome</keyword>
<evidence type="ECO:0000313" key="4">
    <source>
        <dbReference type="EMBL" id="AKF25113.1"/>
    </source>
</evidence>
<evidence type="ECO:0000256" key="1">
    <source>
        <dbReference type="ARBA" id="ARBA00022729"/>
    </source>
</evidence>
<dbReference type="Pfam" id="PF13505">
    <property type="entry name" value="OMP_b-brl"/>
    <property type="match status" value="1"/>
</dbReference>
<dbReference type="Gene3D" id="2.40.160.20">
    <property type="match status" value="1"/>
</dbReference>
<protein>
    <recommendedName>
        <fullName evidence="3">Outer membrane protein beta-barrel domain-containing protein</fullName>
    </recommendedName>
</protein>
<organism evidence="4 5">
    <name type="scientific">Sulfurovum lithotrophicum</name>
    <dbReference type="NCBI Taxonomy" id="206403"/>
    <lineage>
        <taxon>Bacteria</taxon>
        <taxon>Pseudomonadati</taxon>
        <taxon>Campylobacterota</taxon>
        <taxon>Epsilonproteobacteria</taxon>
        <taxon>Campylobacterales</taxon>
        <taxon>Sulfurovaceae</taxon>
        <taxon>Sulfurovum</taxon>
    </lineage>
</organism>
<proteinExistence type="predicted"/>
<dbReference type="RefSeq" id="WP_046551194.1">
    <property type="nucleotide sequence ID" value="NZ_CP011308.1"/>
</dbReference>
<evidence type="ECO:0000313" key="5">
    <source>
        <dbReference type="Proteomes" id="UP000034444"/>
    </source>
</evidence>
<dbReference type="OrthoDB" id="6386495at2"/>
<dbReference type="AlphaFoldDB" id="A0A7U4M1F7"/>
<feature type="signal peptide" evidence="2">
    <location>
        <begin position="1"/>
        <end position="20"/>
    </location>
</feature>
<feature type="chain" id="PRO_5030566260" description="Outer membrane protein beta-barrel domain-containing protein" evidence="2">
    <location>
        <begin position="21"/>
        <end position="203"/>
    </location>
</feature>
<sequence length="203" mass="22385">MKKSVLSFVAILSLGGMAYAGGDVAPVEEVVPVQVIVDEGAFYIGLGMGAAYINDDQTEEEISSTTVMFQAGYQYNRYVAFEGRAWLGFNTDYDPGLTTNTGGEYDNDISSWGIYVKPMYPVTEVFDVYALLGYGGVQLGNLESGDAYESGFQWGLGAQYEVMENVLIFADYVRLYDGTGFDYRAQLEDVDAEDWTVGVSYRF</sequence>
<dbReference type="SUPFAM" id="SSF56925">
    <property type="entry name" value="OMPA-like"/>
    <property type="match status" value="1"/>
</dbReference>
<dbReference type="Proteomes" id="UP000034444">
    <property type="component" value="Chromosome"/>
</dbReference>
<dbReference type="KEGG" id="slh:YH65_06685"/>
<evidence type="ECO:0000256" key="2">
    <source>
        <dbReference type="SAM" id="SignalP"/>
    </source>
</evidence>
<dbReference type="InterPro" id="IPR027385">
    <property type="entry name" value="Beta-barrel_OMP"/>
</dbReference>
<dbReference type="InterPro" id="IPR011250">
    <property type="entry name" value="OMP/PagP_B-barrel"/>
</dbReference>
<reference evidence="4 5" key="1">
    <citation type="submission" date="2015-04" db="EMBL/GenBank/DDBJ databases">
        <title>Complete genome sequence of Sulfurovum lithotrophicum ATCC BAA-797T.</title>
        <authorList>
            <person name="Ahn J."/>
            <person name="Park G."/>
            <person name="Jeon W."/>
            <person name="Jang Y."/>
            <person name="Jang M."/>
            <person name="Lee H."/>
            <person name="Lee H."/>
        </authorList>
    </citation>
    <scope>NUCLEOTIDE SEQUENCE [LARGE SCALE GENOMIC DNA]</scope>
    <source>
        <strain evidence="5">ATCC BAA-797 / 42BKT</strain>
    </source>
</reference>
<gene>
    <name evidence="4" type="ORF">YH65_06685</name>
</gene>
<accession>A0A7U4M1F7</accession>
<evidence type="ECO:0000259" key="3">
    <source>
        <dbReference type="Pfam" id="PF13505"/>
    </source>
</evidence>
<keyword evidence="1 2" id="KW-0732">Signal</keyword>
<name>A0A7U4M1F7_9BACT</name>
<dbReference type="EMBL" id="CP011308">
    <property type="protein sequence ID" value="AKF25113.1"/>
    <property type="molecule type" value="Genomic_DNA"/>
</dbReference>
<reference evidence="5" key="2">
    <citation type="journal article" date="2017" name="Stand. Genomic Sci.">
        <title>Complete genome sequence of the sulfur-oxidizing chemolithoautotrophic Sulfurovum lithotrophicum 42BKTT.</title>
        <authorList>
            <person name="Jeon W."/>
            <person name="Priscilla L."/>
            <person name="Park G."/>
            <person name="Lee H."/>
            <person name="Lee N."/>
            <person name="Lee D."/>
            <person name="Kwon H."/>
            <person name="Ahn I."/>
            <person name="Lee C."/>
            <person name="Lee H."/>
            <person name="Ahn J."/>
        </authorList>
    </citation>
    <scope>NUCLEOTIDE SEQUENCE [LARGE SCALE GENOMIC DNA]</scope>
    <source>
        <strain evidence="5">ATCC BAA-797 / 42BKT</strain>
    </source>
</reference>
<feature type="domain" description="Outer membrane protein beta-barrel" evidence="3">
    <location>
        <begin position="38"/>
        <end position="203"/>
    </location>
</feature>